<evidence type="ECO:0000256" key="4">
    <source>
        <dbReference type="PIRSR" id="PIRSR639126-1"/>
    </source>
</evidence>
<proteinExistence type="inferred from homology"/>
<dbReference type="GO" id="GO:0061929">
    <property type="term" value="F:gamma-glutamylaminecyclotransferase activity"/>
    <property type="evidence" value="ECO:0007669"/>
    <property type="project" value="InterPro"/>
</dbReference>
<feature type="active site" description="Proton acceptor" evidence="4">
    <location>
        <position position="87"/>
    </location>
</feature>
<dbReference type="Proteomes" id="UP000239757">
    <property type="component" value="Unassembled WGS sequence"/>
</dbReference>
<dbReference type="GO" id="GO:0005829">
    <property type="term" value="C:cytosol"/>
    <property type="evidence" value="ECO:0007669"/>
    <property type="project" value="TreeGrafter"/>
</dbReference>
<dbReference type="InterPro" id="IPR036568">
    <property type="entry name" value="GGCT-like_sf"/>
</dbReference>
<comment type="function">
    <text evidence="1">Putative gamma-glutamylcyclotransferase.</text>
</comment>
<reference evidence="7 8" key="1">
    <citation type="submission" date="2015-01" db="EMBL/GenBank/DDBJ databases">
        <title>Genome of allotetraploid Gossypium barbadense reveals genomic plasticity and fiber elongation in cotton evolution.</title>
        <authorList>
            <person name="Chen X."/>
            <person name="Liu X."/>
            <person name="Zhao B."/>
            <person name="Zheng H."/>
            <person name="Hu Y."/>
            <person name="Lu G."/>
            <person name="Yang C."/>
            <person name="Chen J."/>
            <person name="Shan C."/>
            <person name="Zhang L."/>
            <person name="Zhou Y."/>
            <person name="Wang L."/>
            <person name="Guo W."/>
            <person name="Bai Y."/>
            <person name="Ruan J."/>
            <person name="Shangguan X."/>
            <person name="Mao Y."/>
            <person name="Jiang J."/>
            <person name="Zhu Y."/>
            <person name="Lei J."/>
            <person name="Kang H."/>
            <person name="Chen S."/>
            <person name="He X."/>
            <person name="Wang R."/>
            <person name="Wang Y."/>
            <person name="Chen J."/>
            <person name="Wang L."/>
            <person name="Yu S."/>
            <person name="Wang B."/>
            <person name="Wei J."/>
            <person name="Song S."/>
            <person name="Lu X."/>
            <person name="Gao Z."/>
            <person name="Gu W."/>
            <person name="Deng X."/>
            <person name="Ma D."/>
            <person name="Wang S."/>
            <person name="Liang W."/>
            <person name="Fang L."/>
            <person name="Cai C."/>
            <person name="Zhu X."/>
            <person name="Zhou B."/>
            <person name="Zhang Y."/>
            <person name="Chen Z."/>
            <person name="Xu S."/>
            <person name="Zhu R."/>
            <person name="Wang S."/>
            <person name="Zhang T."/>
            <person name="Zhao G."/>
        </authorList>
    </citation>
    <scope>NUCLEOTIDE SEQUENCE [LARGE SCALE GENOMIC DNA]</scope>
    <source>
        <strain evidence="8">cv. Xinhai21</strain>
        <tissue evidence="7">Leaf</tissue>
    </source>
</reference>
<feature type="domain" description="Gamma-glutamylcyclotransferase AIG2-like" evidence="6">
    <location>
        <begin position="9"/>
        <end position="121"/>
    </location>
</feature>
<dbReference type="Gene3D" id="3.10.490.10">
    <property type="entry name" value="Gamma-glutamyl cyclotransferase-like"/>
    <property type="match status" value="1"/>
</dbReference>
<dbReference type="InterPro" id="IPR013024">
    <property type="entry name" value="GGCT-like"/>
</dbReference>
<protein>
    <recommendedName>
        <fullName evidence="5">Gamma-glutamylcyclotransferase family protein</fullName>
    </recommendedName>
</protein>
<keyword evidence="3" id="KW-0012">Acyltransferase</keyword>
<dbReference type="SUPFAM" id="SSF110857">
    <property type="entry name" value="Gamma-glutamyl cyclotransferase-like"/>
    <property type="match status" value="1"/>
</dbReference>
<gene>
    <name evidence="7" type="ORF">GOBAR_AA04475</name>
</gene>
<evidence type="ECO:0000256" key="1">
    <source>
        <dbReference type="ARBA" id="ARBA00002782"/>
    </source>
</evidence>
<comment type="similarity">
    <text evidence="2 5">Belongs to the gamma-glutamylcyclotransferase family.</text>
</comment>
<evidence type="ECO:0000256" key="3">
    <source>
        <dbReference type="ARBA" id="ARBA00023315"/>
    </source>
</evidence>
<dbReference type="InterPro" id="IPR039126">
    <property type="entry name" value="GGACT"/>
</dbReference>
<keyword evidence="3" id="KW-0808">Transferase</keyword>
<dbReference type="AlphaFoldDB" id="A0A2P5YKG7"/>
<evidence type="ECO:0000259" key="6">
    <source>
        <dbReference type="Pfam" id="PF06094"/>
    </source>
</evidence>
<dbReference type="InterPro" id="IPR009288">
    <property type="entry name" value="AIG2-like_dom"/>
</dbReference>
<sequence>MAEASRTLLFSYGTLKQGHQNHFLMQDLIRKKDANFLGPYVTHQCHPLVIGPHGIPYLINLLGCGHRVKGELYSVSAQGRARVDELESSSIGHYERLPIQVCEEGKDSVLVEAQGYFAHRSFGEKLWERKERWVWRSLGIKREKSRLEKRIGPQEVAVFFMILHHLSPLMINLLV</sequence>
<organism evidence="7 8">
    <name type="scientific">Gossypium barbadense</name>
    <name type="common">Sea Island cotton</name>
    <name type="synonym">Hibiscus barbadensis</name>
    <dbReference type="NCBI Taxonomy" id="3634"/>
    <lineage>
        <taxon>Eukaryota</taxon>
        <taxon>Viridiplantae</taxon>
        <taxon>Streptophyta</taxon>
        <taxon>Embryophyta</taxon>
        <taxon>Tracheophyta</taxon>
        <taxon>Spermatophyta</taxon>
        <taxon>Magnoliopsida</taxon>
        <taxon>eudicotyledons</taxon>
        <taxon>Gunneridae</taxon>
        <taxon>Pentapetalae</taxon>
        <taxon>rosids</taxon>
        <taxon>malvids</taxon>
        <taxon>Malvales</taxon>
        <taxon>Malvaceae</taxon>
        <taxon>Malvoideae</taxon>
        <taxon>Gossypium</taxon>
    </lineage>
</organism>
<evidence type="ECO:0000256" key="2">
    <source>
        <dbReference type="ARBA" id="ARBA00008861"/>
    </source>
</evidence>
<evidence type="ECO:0000256" key="5">
    <source>
        <dbReference type="RuleBase" id="RU367036"/>
    </source>
</evidence>
<dbReference type="GO" id="GO:0016746">
    <property type="term" value="F:acyltransferase activity"/>
    <property type="evidence" value="ECO:0007669"/>
    <property type="project" value="UniProtKB-KW"/>
</dbReference>
<evidence type="ECO:0000313" key="8">
    <source>
        <dbReference type="Proteomes" id="UP000239757"/>
    </source>
</evidence>
<dbReference type="EMBL" id="KZ663067">
    <property type="protein sequence ID" value="PPS16097.1"/>
    <property type="molecule type" value="Genomic_DNA"/>
</dbReference>
<dbReference type="Pfam" id="PF06094">
    <property type="entry name" value="GGACT"/>
    <property type="match status" value="1"/>
</dbReference>
<name>A0A2P5YKG7_GOSBA</name>
<evidence type="ECO:0000313" key="7">
    <source>
        <dbReference type="EMBL" id="PPS16097.1"/>
    </source>
</evidence>
<dbReference type="OrthoDB" id="113620at2759"/>
<dbReference type="CDD" id="cd06661">
    <property type="entry name" value="GGCT_like"/>
    <property type="match status" value="1"/>
</dbReference>
<dbReference type="PANTHER" id="PTHR12510">
    <property type="entry name" value="TROPONIN C-AKIN-1 PROTEIN"/>
    <property type="match status" value="1"/>
</dbReference>
<accession>A0A2P5YKG7</accession>
<dbReference type="PANTHER" id="PTHR12510:SF15">
    <property type="entry name" value="GAMMA-GLUTAMYLCYCLOTRANSFERASE FAMILY PROTEIN"/>
    <property type="match status" value="1"/>
</dbReference>